<dbReference type="AlphaFoldDB" id="A0A1C7FC74"/>
<keyword evidence="3" id="KW-1003">Cell membrane</keyword>
<evidence type="ECO:0000256" key="3">
    <source>
        <dbReference type="ARBA" id="ARBA00022475"/>
    </source>
</evidence>
<accession>A0A1C7FC74</accession>
<evidence type="ECO:0000256" key="9">
    <source>
        <dbReference type="SAM" id="Phobius"/>
    </source>
</evidence>
<comment type="subcellular location">
    <subcellularLocation>
        <location evidence="1">Cell membrane</location>
        <topology evidence="1">Multi-pass membrane protein</topology>
    </subcellularLocation>
    <subcellularLocation>
        <location evidence="8">Membrane</location>
        <topology evidence="8">Multi-pass membrane protein</topology>
    </subcellularLocation>
</comment>
<evidence type="ECO:0000256" key="5">
    <source>
        <dbReference type="ARBA" id="ARBA00022927"/>
    </source>
</evidence>
<gene>
    <name evidence="11" type="ORF">VSVS05_01819</name>
</gene>
<keyword evidence="12" id="KW-1185">Reference proteome</keyword>
<evidence type="ECO:0000256" key="6">
    <source>
        <dbReference type="ARBA" id="ARBA00022989"/>
    </source>
</evidence>
<reference evidence="11 12" key="1">
    <citation type="submission" date="2016-07" db="EMBL/GenBank/DDBJ databases">
        <title>Genome sequencing of Vibrio scophthalmi strain VS-05, an isolated from Paralichthys olivaceus.</title>
        <authorList>
            <person name="Han H.-J."/>
        </authorList>
    </citation>
    <scope>NUCLEOTIDE SEQUENCE [LARGE SCALE GENOMIC DNA]</scope>
    <source>
        <strain evidence="11 12">VS-05</strain>
    </source>
</reference>
<comment type="similarity">
    <text evidence="8">Belongs to the exbB/tolQ family.</text>
</comment>
<protein>
    <submittedName>
        <fullName evidence="11">Biopolymer transport protein exbB1</fullName>
    </submittedName>
</protein>
<keyword evidence="6 9" id="KW-1133">Transmembrane helix</keyword>
<name>A0A1C7FC74_9VIBR</name>
<sequence length="238" mass="26708">MMQTLSHLQSQLGIMTWPLITMSFLTLVILIERTFYMLLNGRTYTKQILQQVHKLDFNHADEVDRFITQKLSGRQLAFQSMRMLLNHRHFTKPLREEAVSIWLFKKRQQFRSGIRLLSMIGVISPLIGLLGTVLGLMEMFKGITSTQGAISPANLADGLGLAMTTTAAGLLIALPAIMGAQLLSMWVEKTLAKIEYTLNHSNLHIEGISVDPCAESCCDKQECAKQKIFITPTTEEVV</sequence>
<evidence type="ECO:0000313" key="12">
    <source>
        <dbReference type="Proteomes" id="UP000092528"/>
    </source>
</evidence>
<dbReference type="GO" id="GO:0005886">
    <property type="term" value="C:plasma membrane"/>
    <property type="evidence" value="ECO:0007669"/>
    <property type="project" value="UniProtKB-SubCell"/>
</dbReference>
<dbReference type="InterPro" id="IPR050790">
    <property type="entry name" value="ExbB/TolQ_transport"/>
</dbReference>
<dbReference type="Proteomes" id="UP000092528">
    <property type="component" value="Chromosome 1"/>
</dbReference>
<keyword evidence="2 8" id="KW-0813">Transport</keyword>
<evidence type="ECO:0000256" key="2">
    <source>
        <dbReference type="ARBA" id="ARBA00022448"/>
    </source>
</evidence>
<proteinExistence type="inferred from homology"/>
<keyword evidence="7 9" id="KW-0472">Membrane</keyword>
<keyword evidence="5 8" id="KW-0653">Protein transport</keyword>
<evidence type="ECO:0000313" key="11">
    <source>
        <dbReference type="EMBL" id="ANU36944.1"/>
    </source>
</evidence>
<evidence type="ECO:0000256" key="1">
    <source>
        <dbReference type="ARBA" id="ARBA00004651"/>
    </source>
</evidence>
<evidence type="ECO:0000256" key="7">
    <source>
        <dbReference type="ARBA" id="ARBA00023136"/>
    </source>
</evidence>
<evidence type="ECO:0000256" key="4">
    <source>
        <dbReference type="ARBA" id="ARBA00022692"/>
    </source>
</evidence>
<dbReference type="PANTHER" id="PTHR30625">
    <property type="entry name" value="PROTEIN TOLQ"/>
    <property type="match status" value="1"/>
</dbReference>
<dbReference type="InterPro" id="IPR002898">
    <property type="entry name" value="MotA_ExbB_proton_chnl"/>
</dbReference>
<evidence type="ECO:0000256" key="8">
    <source>
        <dbReference type="RuleBase" id="RU004057"/>
    </source>
</evidence>
<dbReference type="STRING" id="45658.VSVS12_01178"/>
<feature type="domain" description="MotA/TolQ/ExbB proton channel" evidence="10">
    <location>
        <begin position="96"/>
        <end position="195"/>
    </location>
</feature>
<dbReference type="GO" id="GO:0017038">
    <property type="term" value="P:protein import"/>
    <property type="evidence" value="ECO:0007669"/>
    <property type="project" value="TreeGrafter"/>
</dbReference>
<dbReference type="GeneID" id="96873206"/>
<dbReference type="Pfam" id="PF01618">
    <property type="entry name" value="MotA_ExbB"/>
    <property type="match status" value="1"/>
</dbReference>
<evidence type="ECO:0000259" key="10">
    <source>
        <dbReference type="Pfam" id="PF01618"/>
    </source>
</evidence>
<feature type="transmembrane region" description="Helical" evidence="9">
    <location>
        <begin position="160"/>
        <end position="183"/>
    </location>
</feature>
<keyword evidence="4 9" id="KW-0812">Transmembrane</keyword>
<feature type="transmembrane region" description="Helical" evidence="9">
    <location>
        <begin position="12"/>
        <end position="31"/>
    </location>
</feature>
<organism evidence="11 12">
    <name type="scientific">Vibrio scophthalmi</name>
    <dbReference type="NCBI Taxonomy" id="45658"/>
    <lineage>
        <taxon>Bacteria</taxon>
        <taxon>Pseudomonadati</taxon>
        <taxon>Pseudomonadota</taxon>
        <taxon>Gammaproteobacteria</taxon>
        <taxon>Vibrionales</taxon>
        <taxon>Vibrionaceae</taxon>
        <taxon>Vibrio</taxon>
    </lineage>
</organism>
<dbReference type="PATRIC" id="fig|45658.7.peg.1809"/>
<dbReference type="RefSeq" id="WP_005595851.1">
    <property type="nucleotide sequence ID" value="NZ_CP016414.1"/>
</dbReference>
<feature type="transmembrane region" description="Helical" evidence="9">
    <location>
        <begin position="116"/>
        <end position="140"/>
    </location>
</feature>
<dbReference type="PANTHER" id="PTHR30625:SF15">
    <property type="entry name" value="BIOPOLYMER TRANSPORT PROTEIN EXBB"/>
    <property type="match status" value="1"/>
</dbReference>
<dbReference type="EMBL" id="CP016414">
    <property type="protein sequence ID" value="ANU36944.1"/>
    <property type="molecule type" value="Genomic_DNA"/>
</dbReference>